<organism evidence="14 15">
    <name type="scientific">Euroglyphus maynei</name>
    <name type="common">Mayne's house dust mite</name>
    <dbReference type="NCBI Taxonomy" id="6958"/>
    <lineage>
        <taxon>Eukaryota</taxon>
        <taxon>Metazoa</taxon>
        <taxon>Ecdysozoa</taxon>
        <taxon>Arthropoda</taxon>
        <taxon>Chelicerata</taxon>
        <taxon>Arachnida</taxon>
        <taxon>Acari</taxon>
        <taxon>Acariformes</taxon>
        <taxon>Sarcoptiformes</taxon>
        <taxon>Astigmata</taxon>
        <taxon>Psoroptidia</taxon>
        <taxon>Analgoidea</taxon>
        <taxon>Pyroglyphidae</taxon>
        <taxon>Pyroglyphinae</taxon>
        <taxon>Euroglyphus</taxon>
    </lineage>
</organism>
<dbReference type="OrthoDB" id="18585at2759"/>
<dbReference type="GO" id="GO:0005901">
    <property type="term" value="C:caveola"/>
    <property type="evidence" value="ECO:0007669"/>
    <property type="project" value="UniProtKB-SubCell"/>
</dbReference>
<comment type="caution">
    <text evidence="14">The sequence shown here is derived from an EMBL/GenBank/DDBJ whole genome shotgun (WGS) entry which is preliminary data.</text>
</comment>
<keyword evidence="7 13" id="KW-0472">Membrane</keyword>
<protein>
    <recommendedName>
        <fullName evidence="11">Scavenger receptor class B member 1</fullName>
    </recommendedName>
    <alternativeName>
        <fullName evidence="12">SR-BI</fullName>
    </alternativeName>
</protein>
<comment type="subcellular location">
    <subcellularLocation>
        <location evidence="2">Cell membrane</location>
        <topology evidence="2">Multi-pass membrane protein</topology>
    </subcellularLocation>
    <subcellularLocation>
        <location evidence="1">Membrane</location>
        <location evidence="1">Caveola</location>
        <topology evidence="1">Multi-pass membrane protein</topology>
    </subcellularLocation>
</comment>
<keyword evidence="6 13" id="KW-1133">Transmembrane helix</keyword>
<evidence type="ECO:0000256" key="3">
    <source>
        <dbReference type="ARBA" id="ARBA00010532"/>
    </source>
</evidence>
<dbReference type="PANTHER" id="PTHR11923">
    <property type="entry name" value="SCAVENGER RECEPTOR CLASS B TYPE-1 SR-B1"/>
    <property type="match status" value="1"/>
</dbReference>
<dbReference type="GO" id="GO:0005737">
    <property type="term" value="C:cytoplasm"/>
    <property type="evidence" value="ECO:0007669"/>
    <property type="project" value="TreeGrafter"/>
</dbReference>
<evidence type="ECO:0000256" key="13">
    <source>
        <dbReference type="SAM" id="Phobius"/>
    </source>
</evidence>
<sequence>MVRGLRPDPRIHASYLEMEPTFGATVDSRLRVQYNFNLIRPFQLYRNFNLDIKHKPTVIPFIWIEESYTVYGFFRFLLQFCSIFFVIISYFYAFVASFGICLIVIGVIRWLKKLIKNRMAVNNDDMMIGDDKEKF</sequence>
<dbReference type="Pfam" id="PF01130">
    <property type="entry name" value="CD36"/>
    <property type="match status" value="1"/>
</dbReference>
<accession>A0A1Y3AX21</accession>
<evidence type="ECO:0000256" key="1">
    <source>
        <dbReference type="ARBA" id="ARBA00004189"/>
    </source>
</evidence>
<evidence type="ECO:0000256" key="9">
    <source>
        <dbReference type="ARBA" id="ARBA00023170"/>
    </source>
</evidence>
<dbReference type="AlphaFoldDB" id="A0A1Y3AX21"/>
<evidence type="ECO:0000256" key="10">
    <source>
        <dbReference type="ARBA" id="ARBA00023180"/>
    </source>
</evidence>
<keyword evidence="9" id="KW-0675">Receptor</keyword>
<dbReference type="EMBL" id="MUJZ01056703">
    <property type="protein sequence ID" value="OTF72334.1"/>
    <property type="molecule type" value="Genomic_DNA"/>
</dbReference>
<dbReference type="GO" id="GO:0005044">
    <property type="term" value="F:scavenger receptor activity"/>
    <property type="evidence" value="ECO:0007669"/>
    <property type="project" value="TreeGrafter"/>
</dbReference>
<keyword evidence="10" id="KW-0325">Glycoprotein</keyword>
<evidence type="ECO:0000256" key="7">
    <source>
        <dbReference type="ARBA" id="ARBA00023136"/>
    </source>
</evidence>
<proteinExistence type="inferred from homology"/>
<evidence type="ECO:0000313" key="15">
    <source>
        <dbReference type="Proteomes" id="UP000194236"/>
    </source>
</evidence>
<gene>
    <name evidence="14" type="ORF">BLA29_009962</name>
</gene>
<evidence type="ECO:0000256" key="4">
    <source>
        <dbReference type="ARBA" id="ARBA00022475"/>
    </source>
</evidence>
<keyword evidence="4" id="KW-1003">Cell membrane</keyword>
<evidence type="ECO:0000313" key="14">
    <source>
        <dbReference type="EMBL" id="OTF72334.1"/>
    </source>
</evidence>
<feature type="transmembrane region" description="Helical" evidence="13">
    <location>
        <begin position="76"/>
        <end position="108"/>
    </location>
</feature>
<name>A0A1Y3AX21_EURMA</name>
<evidence type="ECO:0000256" key="6">
    <source>
        <dbReference type="ARBA" id="ARBA00022989"/>
    </source>
</evidence>
<dbReference type="InterPro" id="IPR002159">
    <property type="entry name" value="CD36_fam"/>
</dbReference>
<reference evidence="14 15" key="1">
    <citation type="submission" date="2017-03" db="EMBL/GenBank/DDBJ databases">
        <title>Genome Survey of Euroglyphus maynei.</title>
        <authorList>
            <person name="Arlian L.G."/>
            <person name="Morgan M.S."/>
            <person name="Rider S.D."/>
        </authorList>
    </citation>
    <scope>NUCLEOTIDE SEQUENCE [LARGE SCALE GENOMIC DNA]</scope>
    <source>
        <strain evidence="14">Arlian Lab</strain>
        <tissue evidence="14">Whole body</tissue>
    </source>
</reference>
<dbReference type="Proteomes" id="UP000194236">
    <property type="component" value="Unassembled WGS sequence"/>
</dbReference>
<evidence type="ECO:0000256" key="12">
    <source>
        <dbReference type="ARBA" id="ARBA00042244"/>
    </source>
</evidence>
<comment type="similarity">
    <text evidence="3">Belongs to the CD36 family.</text>
</comment>
<keyword evidence="5 13" id="KW-0812">Transmembrane</keyword>
<evidence type="ECO:0000256" key="11">
    <source>
        <dbReference type="ARBA" id="ARBA00040821"/>
    </source>
</evidence>
<evidence type="ECO:0000256" key="5">
    <source>
        <dbReference type="ARBA" id="ARBA00022692"/>
    </source>
</evidence>
<dbReference type="PANTHER" id="PTHR11923:SF110">
    <property type="entry name" value="SCAVENGER RECEPTOR CLASS B MEMBER 1"/>
    <property type="match status" value="1"/>
</dbReference>
<keyword evidence="8" id="KW-1015">Disulfide bond</keyword>
<evidence type="ECO:0000256" key="2">
    <source>
        <dbReference type="ARBA" id="ARBA00004651"/>
    </source>
</evidence>
<evidence type="ECO:0000256" key="8">
    <source>
        <dbReference type="ARBA" id="ARBA00023157"/>
    </source>
</evidence>
<keyword evidence="15" id="KW-1185">Reference proteome</keyword>